<dbReference type="Gene3D" id="3.60.110.10">
    <property type="entry name" value="Carbon-nitrogen hydrolase"/>
    <property type="match status" value="1"/>
</dbReference>
<dbReference type="STRING" id="314283.MED297_18051"/>
<feature type="transmembrane region" description="Helical" evidence="9">
    <location>
        <begin position="52"/>
        <end position="74"/>
    </location>
</feature>
<dbReference type="NCBIfam" id="TIGR00546">
    <property type="entry name" value="lnt"/>
    <property type="match status" value="1"/>
</dbReference>
<dbReference type="AlphaFoldDB" id="A4BKL8"/>
<feature type="transmembrane region" description="Helical" evidence="9">
    <location>
        <begin position="192"/>
        <end position="211"/>
    </location>
</feature>
<comment type="subcellular location">
    <subcellularLocation>
        <location evidence="1 9">Cell membrane</location>
        <topology evidence="1 9">Multi-pass membrane protein</topology>
    </subcellularLocation>
</comment>
<keyword evidence="3 9" id="KW-1003">Cell membrane</keyword>
<evidence type="ECO:0000256" key="1">
    <source>
        <dbReference type="ARBA" id="ARBA00004651"/>
    </source>
</evidence>
<gene>
    <name evidence="9" type="primary">lnt</name>
    <name evidence="11" type="ORF">MED297_18051</name>
</gene>
<dbReference type="GO" id="GO:0016410">
    <property type="term" value="F:N-acyltransferase activity"/>
    <property type="evidence" value="ECO:0007669"/>
    <property type="project" value="UniProtKB-UniRule"/>
</dbReference>
<keyword evidence="4 9" id="KW-0808">Transferase</keyword>
<dbReference type="UniPathway" id="UPA00666"/>
<dbReference type="HOGENOM" id="CLU_019563_3_0_6"/>
<comment type="function">
    <text evidence="9">Catalyzes the phospholipid dependent N-acylation of the N-terminal cysteine of apolipoprotein, the last step in lipoprotein maturation.</text>
</comment>
<evidence type="ECO:0000256" key="4">
    <source>
        <dbReference type="ARBA" id="ARBA00022679"/>
    </source>
</evidence>
<evidence type="ECO:0000256" key="7">
    <source>
        <dbReference type="ARBA" id="ARBA00023136"/>
    </source>
</evidence>
<feature type="transmembrane region" description="Helical" evidence="9">
    <location>
        <begin position="113"/>
        <end position="131"/>
    </location>
</feature>
<dbReference type="OrthoDB" id="9804277at2"/>
<feature type="transmembrane region" description="Helical" evidence="9">
    <location>
        <begin position="482"/>
        <end position="499"/>
    </location>
</feature>
<dbReference type="PANTHER" id="PTHR38686">
    <property type="entry name" value="APOLIPOPROTEIN N-ACYLTRANSFERASE"/>
    <property type="match status" value="1"/>
</dbReference>
<feature type="transmembrane region" description="Helical" evidence="9">
    <location>
        <begin position="151"/>
        <end position="180"/>
    </location>
</feature>
<evidence type="ECO:0000256" key="3">
    <source>
        <dbReference type="ARBA" id="ARBA00022475"/>
    </source>
</evidence>
<comment type="caution">
    <text evidence="11">The sequence shown here is derived from an EMBL/GenBank/DDBJ whole genome shotgun (WGS) entry which is preliminary data.</text>
</comment>
<name>A4BKL8_9GAMM</name>
<dbReference type="SUPFAM" id="SSF56317">
    <property type="entry name" value="Carbon-nitrogen hydrolase"/>
    <property type="match status" value="1"/>
</dbReference>
<dbReference type="CDD" id="cd07571">
    <property type="entry name" value="ALP_N-acyl_transferase"/>
    <property type="match status" value="1"/>
</dbReference>
<keyword evidence="6 9" id="KW-1133">Transmembrane helix</keyword>
<dbReference type="Proteomes" id="UP000005953">
    <property type="component" value="Unassembled WGS sequence"/>
</dbReference>
<accession>A4BKL8</accession>
<dbReference type="EMBL" id="AAOE01000047">
    <property type="protein sequence ID" value="EAR07329.1"/>
    <property type="molecule type" value="Genomic_DNA"/>
</dbReference>
<evidence type="ECO:0000256" key="9">
    <source>
        <dbReference type="HAMAP-Rule" id="MF_01148"/>
    </source>
</evidence>
<dbReference type="GO" id="GO:0005886">
    <property type="term" value="C:plasma membrane"/>
    <property type="evidence" value="ECO:0007669"/>
    <property type="project" value="UniProtKB-SubCell"/>
</dbReference>
<dbReference type="HAMAP" id="MF_01148">
    <property type="entry name" value="Lnt"/>
    <property type="match status" value="1"/>
</dbReference>
<evidence type="ECO:0000256" key="8">
    <source>
        <dbReference type="ARBA" id="ARBA00023315"/>
    </source>
</evidence>
<organism evidence="11 12">
    <name type="scientific">Reinekea blandensis MED297</name>
    <dbReference type="NCBI Taxonomy" id="314283"/>
    <lineage>
        <taxon>Bacteria</taxon>
        <taxon>Pseudomonadati</taxon>
        <taxon>Pseudomonadota</taxon>
        <taxon>Gammaproteobacteria</taxon>
        <taxon>Oceanospirillales</taxon>
        <taxon>Saccharospirillaceae</taxon>
        <taxon>Reinekea</taxon>
    </lineage>
</organism>
<feature type="transmembrane region" description="Helical" evidence="9">
    <location>
        <begin position="80"/>
        <end position="101"/>
    </location>
</feature>
<feature type="domain" description="CN hydrolase" evidence="10">
    <location>
        <begin position="229"/>
        <end position="468"/>
    </location>
</feature>
<proteinExistence type="inferred from homology"/>
<evidence type="ECO:0000256" key="5">
    <source>
        <dbReference type="ARBA" id="ARBA00022692"/>
    </source>
</evidence>
<dbReference type="PANTHER" id="PTHR38686:SF1">
    <property type="entry name" value="APOLIPOPROTEIN N-ACYLTRANSFERASE"/>
    <property type="match status" value="1"/>
</dbReference>
<protein>
    <recommendedName>
        <fullName evidence="9">Apolipoprotein N-acyltransferase</fullName>
        <shortName evidence="9">ALP N-acyltransferase</shortName>
        <ecNumber evidence="9">2.3.1.269</ecNumber>
    </recommendedName>
</protein>
<reference evidence="11 12" key="1">
    <citation type="submission" date="2006-02" db="EMBL/GenBank/DDBJ databases">
        <authorList>
            <person name="Pinhassi J."/>
            <person name="Pedros-Alio C."/>
            <person name="Ferriera S."/>
            <person name="Johnson J."/>
            <person name="Kravitz S."/>
            <person name="Halpern A."/>
            <person name="Remington K."/>
            <person name="Beeson K."/>
            <person name="Tran B."/>
            <person name="Rogers Y.-H."/>
            <person name="Friedman R."/>
            <person name="Venter J.C."/>
        </authorList>
    </citation>
    <scope>NUCLEOTIDE SEQUENCE [LARGE SCALE GENOMIC DNA]</scope>
    <source>
        <strain evidence="11 12">MED297</strain>
    </source>
</reference>
<keyword evidence="8 9" id="KW-0012">Acyltransferase</keyword>
<feature type="transmembrane region" description="Helical" evidence="9">
    <location>
        <begin position="27"/>
        <end position="45"/>
    </location>
</feature>
<dbReference type="InterPro" id="IPR004563">
    <property type="entry name" value="Apolipo_AcylTrfase"/>
</dbReference>
<comment type="pathway">
    <text evidence="9">Protein modification; lipoprotein biosynthesis (N-acyl transfer).</text>
</comment>
<dbReference type="InterPro" id="IPR003010">
    <property type="entry name" value="C-N_Hydrolase"/>
</dbReference>
<comment type="catalytic activity">
    <reaction evidence="9">
        <text>N-terminal S-1,2-diacyl-sn-glyceryl-L-cysteinyl-[lipoprotein] + a glycerophospholipid = N-acyl-S-1,2-diacyl-sn-glyceryl-L-cysteinyl-[lipoprotein] + a 2-acyl-sn-glycero-3-phospholipid + H(+)</text>
        <dbReference type="Rhea" id="RHEA:48228"/>
        <dbReference type="Rhea" id="RHEA-COMP:14681"/>
        <dbReference type="Rhea" id="RHEA-COMP:14684"/>
        <dbReference type="ChEBI" id="CHEBI:15378"/>
        <dbReference type="ChEBI" id="CHEBI:136912"/>
        <dbReference type="ChEBI" id="CHEBI:140656"/>
        <dbReference type="ChEBI" id="CHEBI:140657"/>
        <dbReference type="ChEBI" id="CHEBI:140660"/>
        <dbReference type="EC" id="2.3.1.269"/>
    </reaction>
</comment>
<dbReference type="PROSITE" id="PS50263">
    <property type="entry name" value="CN_HYDROLASE"/>
    <property type="match status" value="1"/>
</dbReference>
<dbReference type="InterPro" id="IPR036526">
    <property type="entry name" value="C-N_Hydrolase_sf"/>
</dbReference>
<dbReference type="InterPro" id="IPR045378">
    <property type="entry name" value="LNT_N"/>
</dbReference>
<keyword evidence="12" id="KW-1185">Reference proteome</keyword>
<evidence type="ECO:0000256" key="2">
    <source>
        <dbReference type="ARBA" id="ARBA00010065"/>
    </source>
</evidence>
<dbReference type="GO" id="GO:0042158">
    <property type="term" value="P:lipoprotein biosynthetic process"/>
    <property type="evidence" value="ECO:0007669"/>
    <property type="project" value="UniProtKB-UniRule"/>
</dbReference>
<comment type="similarity">
    <text evidence="2 9">Belongs to the CN hydrolase family. Apolipoprotein N-acyltransferase subfamily.</text>
</comment>
<keyword evidence="5 9" id="KW-0812">Transmembrane</keyword>
<evidence type="ECO:0000313" key="12">
    <source>
        <dbReference type="Proteomes" id="UP000005953"/>
    </source>
</evidence>
<sequence>MKTSWLLSLSAILAGIAVPLSLAPFNFWPLMFVGVGGFFYLQHIARSAKESAWFGWLFGVGYFGLGVSWIYGSMQTVDTPIWLALILTGGFCLLMALFHAFQGWFYGRFLRQLPWALLLVAPLWWVLNEWFREWFLTGMPWLYAGYAFTDLPIGQLAAIVGIYGLSLILAVSSALGLSAFLQIRSGDRRKALGQVVAVVLLLVGSVTVGILRPASSWVDSAGVLEVAAVQSNIDQRVKWSAAQQRPTLEFYGDSITRMKNVDLVLWPEAAMTRLPDKIPYFLSQIDTLGKNRDQAIITGTLTQEDGRYFNAMRGYGQASGEYRKQHLVPFGEYVPLENWLRGLIAFFDLPMSTMIPAGEPQAPIPFEVAGQPYFAAPVICYEAAYPGLVRQLARDAGLITVVSNDAWFGDSLGPHQHLQITQMRAIENGRPILRATQNGISALIDANGRIVQRTDQFVSAELIGEMTLSQNRTPFQTLPRALVIWLSGGALLILFILNWRKNSVRST</sequence>
<evidence type="ECO:0000259" key="10">
    <source>
        <dbReference type="PROSITE" id="PS50263"/>
    </source>
</evidence>
<dbReference type="RefSeq" id="WP_008044068.1">
    <property type="nucleotide sequence ID" value="NZ_CH724150.1"/>
</dbReference>
<dbReference type="Pfam" id="PF20154">
    <property type="entry name" value="LNT_N"/>
    <property type="match status" value="1"/>
</dbReference>
<evidence type="ECO:0000313" key="11">
    <source>
        <dbReference type="EMBL" id="EAR07329.1"/>
    </source>
</evidence>
<evidence type="ECO:0000256" key="6">
    <source>
        <dbReference type="ARBA" id="ARBA00022989"/>
    </source>
</evidence>
<dbReference type="Pfam" id="PF00795">
    <property type="entry name" value="CN_hydrolase"/>
    <property type="match status" value="1"/>
</dbReference>
<keyword evidence="7 9" id="KW-0472">Membrane</keyword>
<keyword evidence="11" id="KW-0449">Lipoprotein</keyword>
<dbReference type="EC" id="2.3.1.269" evidence="9"/>